<feature type="chain" id="PRO_5045444002" evidence="1">
    <location>
        <begin position="24"/>
        <end position="197"/>
    </location>
</feature>
<keyword evidence="1" id="KW-0732">Signal</keyword>
<dbReference type="InterPro" id="IPR013766">
    <property type="entry name" value="Thioredoxin_domain"/>
</dbReference>
<dbReference type="PANTHER" id="PTHR12151:SF25">
    <property type="entry name" value="LINALOOL DEHYDRATASE_ISOMERASE DOMAIN-CONTAINING PROTEIN"/>
    <property type="match status" value="1"/>
</dbReference>
<feature type="domain" description="Thioredoxin" evidence="2">
    <location>
        <begin position="31"/>
        <end position="197"/>
    </location>
</feature>
<gene>
    <name evidence="3" type="ORF">KOF26_03460</name>
</gene>
<dbReference type="PANTHER" id="PTHR12151">
    <property type="entry name" value="ELECTRON TRANSPORT PROTIN SCO1/SENC FAMILY MEMBER"/>
    <property type="match status" value="1"/>
</dbReference>
<reference evidence="3 4" key="1">
    <citation type="submission" date="2021-06" db="EMBL/GenBank/DDBJ databases">
        <title>Sphingomonas sp. XMGL2, whole genome shotgun sequencing project.</title>
        <authorList>
            <person name="Zhao G."/>
            <person name="Shen L."/>
        </authorList>
    </citation>
    <scope>NUCLEOTIDE SEQUENCE [LARGE SCALE GENOMIC DNA]</scope>
    <source>
        <strain evidence="3 4">XMGL2</strain>
    </source>
</reference>
<dbReference type="Proteomes" id="UP000776276">
    <property type="component" value="Unassembled WGS sequence"/>
</dbReference>
<dbReference type="EMBL" id="JAHKRT010000002">
    <property type="protein sequence ID" value="MBU3076914.1"/>
    <property type="molecule type" value="Genomic_DNA"/>
</dbReference>
<evidence type="ECO:0000256" key="1">
    <source>
        <dbReference type="SAM" id="SignalP"/>
    </source>
</evidence>
<evidence type="ECO:0000259" key="2">
    <source>
        <dbReference type="PROSITE" id="PS51352"/>
    </source>
</evidence>
<proteinExistence type="predicted"/>
<dbReference type="PROSITE" id="PS51352">
    <property type="entry name" value="THIOREDOXIN_2"/>
    <property type="match status" value="1"/>
</dbReference>
<evidence type="ECO:0000313" key="3">
    <source>
        <dbReference type="EMBL" id="MBU3076914.1"/>
    </source>
</evidence>
<accession>A0ABS6BI44</accession>
<dbReference type="CDD" id="cd02968">
    <property type="entry name" value="SCO"/>
    <property type="match status" value="1"/>
</dbReference>
<name>A0ABS6BI44_9SPHN</name>
<keyword evidence="4" id="KW-1185">Reference proteome</keyword>
<dbReference type="PROSITE" id="PS51257">
    <property type="entry name" value="PROKAR_LIPOPROTEIN"/>
    <property type="match status" value="1"/>
</dbReference>
<organism evidence="3 4">
    <name type="scientific">Sphingomonas quercus</name>
    <dbReference type="NCBI Taxonomy" id="2842451"/>
    <lineage>
        <taxon>Bacteria</taxon>
        <taxon>Pseudomonadati</taxon>
        <taxon>Pseudomonadota</taxon>
        <taxon>Alphaproteobacteria</taxon>
        <taxon>Sphingomonadales</taxon>
        <taxon>Sphingomonadaceae</taxon>
        <taxon>Sphingomonas</taxon>
    </lineage>
</organism>
<comment type="caution">
    <text evidence="3">The sequence shown here is derived from an EMBL/GenBank/DDBJ whole genome shotgun (WGS) entry which is preliminary data.</text>
</comment>
<dbReference type="Pfam" id="PF02630">
    <property type="entry name" value="SCO1-SenC"/>
    <property type="match status" value="1"/>
</dbReference>
<protein>
    <submittedName>
        <fullName evidence="3">SCO family protein</fullName>
    </submittedName>
</protein>
<feature type="signal peptide" evidence="1">
    <location>
        <begin position="1"/>
        <end position="23"/>
    </location>
</feature>
<evidence type="ECO:0000313" key="4">
    <source>
        <dbReference type="Proteomes" id="UP000776276"/>
    </source>
</evidence>
<dbReference type="InterPro" id="IPR003782">
    <property type="entry name" value="SCO1/SenC"/>
</dbReference>
<dbReference type="RefSeq" id="WP_216320191.1">
    <property type="nucleotide sequence ID" value="NZ_JAHKRT010000002.1"/>
</dbReference>
<sequence>MNKYIIPLLAGLGALCACSPQGAGGSEEAPLAGARIGGPFTLVDQDGRTVTDKDFTGKWRAIYFGYSYCPDVCPVDLQRLMQGYRQFARDHPAEAAKLQPIFISVDPARDTPPVLKQYVTAFGAPLIGLTGTEQQIAAMAKAYGVYYAKRQEPGSSDYLMDHLRATMLFDGDGKPIVLLKTDESADTVAKELAHWVK</sequence>